<evidence type="ECO:0000313" key="3">
    <source>
        <dbReference type="EMBL" id="ELZ39079.1"/>
    </source>
</evidence>
<dbReference type="Pfam" id="PF01609">
    <property type="entry name" value="DDE_Tnp_1"/>
    <property type="match status" value="1"/>
</dbReference>
<dbReference type="AlphaFoldDB" id="M0DYB6"/>
<feature type="domain" description="Transposase IS4-like" evidence="2">
    <location>
        <begin position="56"/>
        <end position="150"/>
    </location>
</feature>
<feature type="transmembrane region" description="Helical" evidence="1">
    <location>
        <begin position="173"/>
        <end position="195"/>
    </location>
</feature>
<reference evidence="3 4" key="1">
    <citation type="journal article" date="2014" name="PLoS Genet.">
        <title>Phylogenetically driven sequencing of extremely halophilic archaea reveals strategies for static and dynamic osmo-response.</title>
        <authorList>
            <person name="Becker E.A."/>
            <person name="Seitzer P.M."/>
            <person name="Tritt A."/>
            <person name="Larsen D."/>
            <person name="Krusor M."/>
            <person name="Yao A.I."/>
            <person name="Wu D."/>
            <person name="Madern D."/>
            <person name="Eisen J.A."/>
            <person name="Darling A.E."/>
            <person name="Facciotti M.T."/>
        </authorList>
    </citation>
    <scope>NUCLEOTIDE SEQUENCE [LARGE SCALE GENOMIC DNA]</scope>
    <source>
        <strain evidence="3 4">DSM 1137</strain>
    </source>
</reference>
<keyword evidence="1" id="KW-1133">Transmembrane helix</keyword>
<organism evidence="3 4">
    <name type="scientific">Halorubrum saccharovorum DSM 1137</name>
    <dbReference type="NCBI Taxonomy" id="1227484"/>
    <lineage>
        <taxon>Archaea</taxon>
        <taxon>Methanobacteriati</taxon>
        <taxon>Methanobacteriota</taxon>
        <taxon>Stenosarchaea group</taxon>
        <taxon>Halobacteria</taxon>
        <taxon>Halobacteriales</taxon>
        <taxon>Haloferacaceae</taxon>
        <taxon>Halorubrum</taxon>
    </lineage>
</organism>
<keyword evidence="1" id="KW-0472">Membrane</keyword>
<protein>
    <submittedName>
        <fullName evidence="3">ISH9-type transposase ISHwa3</fullName>
    </submittedName>
</protein>
<proteinExistence type="predicted"/>
<dbReference type="InterPro" id="IPR002559">
    <property type="entry name" value="Transposase_11"/>
</dbReference>
<comment type="caution">
    <text evidence="3">The sequence shown here is derived from an EMBL/GenBank/DDBJ whole genome shotgun (WGS) entry which is preliminary data.</text>
</comment>
<sequence>MTIDLLKEMPQITGEIGLNAADLPAPSTLCKAFDRISMSVCRVLLRQSAQLHDLSEHAAIDATFYDRSPASRHYCQRISYRVQKLKVTKLVDTASQSVLDVHCSTNREGSDADLAEQIARRNAGDLRSLAADKGYDKQSLREGLRKLPGYVGFYVNSTDTESASVTGAGIRGVVAALGVLATFALLGGATAWVGHETLSDITIFETLVGGLLIIFGLLVAFDRAPSLSVSLPKRRSSVLGFGLFGAGYALAGAGCVAPVFWQL</sequence>
<feature type="transmembrane region" description="Helical" evidence="1">
    <location>
        <begin position="241"/>
        <end position="261"/>
    </location>
</feature>
<dbReference type="GO" id="GO:0003677">
    <property type="term" value="F:DNA binding"/>
    <property type="evidence" value="ECO:0007669"/>
    <property type="project" value="InterPro"/>
</dbReference>
<dbReference type="eggNOG" id="arCOG04522">
    <property type="taxonomic scope" value="Archaea"/>
</dbReference>
<gene>
    <name evidence="3" type="ORF">C471_08905</name>
</gene>
<keyword evidence="1" id="KW-0812">Transmembrane</keyword>
<dbReference type="Proteomes" id="UP000011514">
    <property type="component" value="Unassembled WGS sequence"/>
</dbReference>
<keyword evidence="4" id="KW-1185">Reference proteome</keyword>
<evidence type="ECO:0000256" key="1">
    <source>
        <dbReference type="SAM" id="Phobius"/>
    </source>
</evidence>
<dbReference type="eggNOG" id="arCOG02751">
    <property type="taxonomic scope" value="Archaea"/>
</dbReference>
<feature type="transmembrane region" description="Helical" evidence="1">
    <location>
        <begin position="201"/>
        <end position="221"/>
    </location>
</feature>
<dbReference type="EMBL" id="AOJE01000043">
    <property type="protein sequence ID" value="ELZ39079.1"/>
    <property type="molecule type" value="Genomic_DNA"/>
</dbReference>
<accession>M0DYB6</accession>
<dbReference type="GO" id="GO:0006313">
    <property type="term" value="P:DNA transposition"/>
    <property type="evidence" value="ECO:0007669"/>
    <property type="project" value="InterPro"/>
</dbReference>
<dbReference type="GO" id="GO:0004803">
    <property type="term" value="F:transposase activity"/>
    <property type="evidence" value="ECO:0007669"/>
    <property type="project" value="InterPro"/>
</dbReference>
<evidence type="ECO:0000313" key="4">
    <source>
        <dbReference type="Proteomes" id="UP000011514"/>
    </source>
</evidence>
<name>M0DYB6_9EURY</name>
<evidence type="ECO:0000259" key="2">
    <source>
        <dbReference type="Pfam" id="PF01609"/>
    </source>
</evidence>